<evidence type="ECO:0000313" key="3">
    <source>
        <dbReference type="Proteomes" id="UP000231742"/>
    </source>
</evidence>
<dbReference type="EMBL" id="PGFH01000002">
    <property type="protein sequence ID" value="PJJ78740.1"/>
    <property type="molecule type" value="Genomic_DNA"/>
</dbReference>
<keyword evidence="1" id="KW-0812">Transmembrane</keyword>
<gene>
    <name evidence="2" type="ORF">CLV85_2318</name>
</gene>
<protein>
    <submittedName>
        <fullName evidence="2">Uncharacterized protein</fullName>
    </submittedName>
</protein>
<name>A0A2M9D3H0_9MICO</name>
<proteinExistence type="predicted"/>
<dbReference type="RefSeq" id="WP_268249141.1">
    <property type="nucleotide sequence ID" value="NZ_BMZU01000003.1"/>
</dbReference>
<evidence type="ECO:0000313" key="2">
    <source>
        <dbReference type="EMBL" id="PJJ78740.1"/>
    </source>
</evidence>
<comment type="caution">
    <text evidence="2">The sequence shown here is derived from an EMBL/GenBank/DDBJ whole genome shotgun (WGS) entry which is preliminary data.</text>
</comment>
<keyword evidence="1" id="KW-0472">Membrane</keyword>
<sequence>MNFELIIIGALSAFGIIATLRAVATDGYRRIPTRRYNTMP</sequence>
<dbReference type="Proteomes" id="UP000231742">
    <property type="component" value="Unassembled WGS sequence"/>
</dbReference>
<dbReference type="AlphaFoldDB" id="A0A2M9D3H0"/>
<keyword evidence="3" id="KW-1185">Reference proteome</keyword>
<reference evidence="2 3" key="1">
    <citation type="submission" date="2017-11" db="EMBL/GenBank/DDBJ databases">
        <title>Genomic Encyclopedia of Archaeal and Bacterial Type Strains, Phase II (KMG-II): From Individual Species to Whole Genera.</title>
        <authorList>
            <person name="Goeker M."/>
        </authorList>
    </citation>
    <scope>NUCLEOTIDE SEQUENCE [LARGE SCALE GENOMIC DNA]</scope>
    <source>
        <strain evidence="2 3">DSM 16400</strain>
    </source>
</reference>
<keyword evidence="1" id="KW-1133">Transmembrane helix</keyword>
<evidence type="ECO:0000256" key="1">
    <source>
        <dbReference type="SAM" id="Phobius"/>
    </source>
</evidence>
<accession>A0A2M9D3H0</accession>
<feature type="transmembrane region" description="Helical" evidence="1">
    <location>
        <begin position="6"/>
        <end position="24"/>
    </location>
</feature>
<organism evidence="2 3">
    <name type="scientific">Salinibacterium amurskyense</name>
    <dbReference type="NCBI Taxonomy" id="205941"/>
    <lineage>
        <taxon>Bacteria</taxon>
        <taxon>Bacillati</taxon>
        <taxon>Actinomycetota</taxon>
        <taxon>Actinomycetes</taxon>
        <taxon>Micrococcales</taxon>
        <taxon>Microbacteriaceae</taxon>
        <taxon>Salinibacterium</taxon>
    </lineage>
</organism>